<dbReference type="PATRIC" id="fig|1081904.3.peg.151"/>
<accession>U2L0L2</accession>
<gene>
    <name evidence="8" type="ORF">HMPREF1218_1117</name>
</gene>
<name>U2L0L2_9BACT</name>
<dbReference type="RefSeq" id="WP_021582879.1">
    <property type="nucleotide sequence ID" value="NZ_AWET01000004.1"/>
</dbReference>
<dbReference type="InterPro" id="IPR011990">
    <property type="entry name" value="TPR-like_helical_dom_sf"/>
</dbReference>
<sequence>MNKYLKTIAVLSVLTLTTSCNLDPEITEYIPQGRHDELVADSDVVNNVAKAALSKTYAIFQEFYRSHDDFGLKAFHIATDLMCEDVAYRNWNWFQFDYQLDNREANYRRTNSTWKQFYKIISNVNKHLETYFQKESSAPAYLASKSEAQALRGIAFFHLVNFYQHTYKGHENDPGVPIVLSTDTVKLPRATVKEVYEQIIKDLTPLVEYGSYTEDRTDIDKGVAAAYLAKAYAQMEDWPNCEKYAAIAKKGADDVVSKPGRTWNIGKATDILWGADVTPSNSSLWASFWSHMDEFLIRGYAAGGKKKLIHNLLYNKISKTDSRRKLWVNLKEYKDIADQVRQSSPNPNAKLEDYDQMKFVAGADGMEQDYSYIRVQDPILLEIEAMVEQNKLTEAATLLNGFVQLRDPQFTAASTPEDLREQIRFQRRIELWGEGTNWFDMKRWKMTIDRTGDGSNHAAIFKVKTDEPKFYHMLPISEIEANSLLKQNTPIK</sequence>
<comment type="caution">
    <text evidence="8">The sequence shown here is derived from an EMBL/GenBank/DDBJ whole genome shotgun (WGS) entry which is preliminary data.</text>
</comment>
<evidence type="ECO:0000256" key="2">
    <source>
        <dbReference type="ARBA" id="ARBA00006275"/>
    </source>
</evidence>
<proteinExistence type="inferred from homology"/>
<dbReference type="Proteomes" id="UP000016600">
    <property type="component" value="Unassembled WGS sequence"/>
</dbReference>
<keyword evidence="3" id="KW-0732">Signal</keyword>
<keyword evidence="5" id="KW-0998">Cell outer membrane</keyword>
<dbReference type="PROSITE" id="PS51257">
    <property type="entry name" value="PROKAR_LIPOPROTEIN"/>
    <property type="match status" value="1"/>
</dbReference>
<dbReference type="InterPro" id="IPR033985">
    <property type="entry name" value="SusD-like_N"/>
</dbReference>
<dbReference type="InterPro" id="IPR012944">
    <property type="entry name" value="SusD_RagB_dom"/>
</dbReference>
<evidence type="ECO:0000256" key="4">
    <source>
        <dbReference type="ARBA" id="ARBA00023136"/>
    </source>
</evidence>
<dbReference type="EMBL" id="AWET01000004">
    <property type="protein sequence ID" value="ERK04272.1"/>
    <property type="molecule type" value="Genomic_DNA"/>
</dbReference>
<evidence type="ECO:0000313" key="8">
    <source>
        <dbReference type="EMBL" id="ERK04272.1"/>
    </source>
</evidence>
<comment type="similarity">
    <text evidence="2">Belongs to the SusD family.</text>
</comment>
<dbReference type="AlphaFoldDB" id="U2L0L2"/>
<feature type="domain" description="RagB/SusD" evidence="6">
    <location>
        <begin position="358"/>
        <end position="488"/>
    </location>
</feature>
<evidence type="ECO:0000256" key="3">
    <source>
        <dbReference type="ARBA" id="ARBA00022729"/>
    </source>
</evidence>
<keyword evidence="9" id="KW-1185">Reference proteome</keyword>
<dbReference type="GO" id="GO:0009279">
    <property type="term" value="C:cell outer membrane"/>
    <property type="evidence" value="ECO:0007669"/>
    <property type="project" value="UniProtKB-SubCell"/>
</dbReference>
<dbReference type="Pfam" id="PF14322">
    <property type="entry name" value="SusD-like_3"/>
    <property type="match status" value="1"/>
</dbReference>
<reference evidence="8 9" key="1">
    <citation type="submission" date="2013-08" db="EMBL/GenBank/DDBJ databases">
        <authorList>
            <person name="Durkin A.S."/>
            <person name="Haft D.R."/>
            <person name="McCorrison J."/>
            <person name="Torralba M."/>
            <person name="Gillis M."/>
            <person name="Haft D.H."/>
            <person name="Methe B."/>
            <person name="Sutton G."/>
            <person name="Nelson K.E."/>
        </authorList>
    </citation>
    <scope>NUCLEOTIDE SEQUENCE [LARGE SCALE GENOMIC DNA]</scope>
    <source>
        <strain evidence="8 9">F0068</strain>
    </source>
</reference>
<keyword evidence="4" id="KW-0472">Membrane</keyword>
<evidence type="ECO:0000313" key="9">
    <source>
        <dbReference type="Proteomes" id="UP000016600"/>
    </source>
</evidence>
<dbReference type="Pfam" id="PF07980">
    <property type="entry name" value="SusD_RagB"/>
    <property type="match status" value="1"/>
</dbReference>
<protein>
    <submittedName>
        <fullName evidence="8">Starch-binding protein, SusD-like family</fullName>
    </submittedName>
</protein>
<dbReference type="Gene3D" id="1.25.40.390">
    <property type="match status" value="1"/>
</dbReference>
<comment type="subcellular location">
    <subcellularLocation>
        <location evidence="1">Cell outer membrane</location>
    </subcellularLocation>
</comment>
<feature type="domain" description="SusD-like N-terminal" evidence="7">
    <location>
        <begin position="78"/>
        <end position="232"/>
    </location>
</feature>
<dbReference type="SUPFAM" id="SSF48452">
    <property type="entry name" value="TPR-like"/>
    <property type="match status" value="1"/>
</dbReference>
<evidence type="ECO:0000256" key="5">
    <source>
        <dbReference type="ARBA" id="ARBA00023237"/>
    </source>
</evidence>
<evidence type="ECO:0000259" key="6">
    <source>
        <dbReference type="Pfam" id="PF07980"/>
    </source>
</evidence>
<evidence type="ECO:0000259" key="7">
    <source>
        <dbReference type="Pfam" id="PF14322"/>
    </source>
</evidence>
<organism evidence="8 9">
    <name type="scientific">Hoylesella pleuritidis F0068</name>
    <dbReference type="NCBI Taxonomy" id="1081904"/>
    <lineage>
        <taxon>Bacteria</taxon>
        <taxon>Pseudomonadati</taxon>
        <taxon>Bacteroidota</taxon>
        <taxon>Bacteroidia</taxon>
        <taxon>Bacteroidales</taxon>
        <taxon>Prevotellaceae</taxon>
        <taxon>Hoylesella</taxon>
    </lineage>
</organism>
<evidence type="ECO:0000256" key="1">
    <source>
        <dbReference type="ARBA" id="ARBA00004442"/>
    </source>
</evidence>